<dbReference type="Gene3D" id="1.20.1250.20">
    <property type="entry name" value="MFS general substrate transporter like domains"/>
    <property type="match status" value="1"/>
</dbReference>
<feature type="transmembrane region" description="Helical" evidence="2">
    <location>
        <begin position="352"/>
        <end position="372"/>
    </location>
</feature>
<feature type="transmembrane region" description="Helical" evidence="2">
    <location>
        <begin position="315"/>
        <end position="340"/>
    </location>
</feature>
<keyword evidence="2" id="KW-0812">Transmembrane</keyword>
<dbReference type="EMBL" id="CACVKT020008721">
    <property type="protein sequence ID" value="CAC5416889.1"/>
    <property type="molecule type" value="Genomic_DNA"/>
</dbReference>
<feature type="transmembrane region" description="Helical" evidence="2">
    <location>
        <begin position="51"/>
        <end position="72"/>
    </location>
</feature>
<dbReference type="Pfam" id="PF07690">
    <property type="entry name" value="MFS_1"/>
    <property type="match status" value="2"/>
</dbReference>
<keyword evidence="2" id="KW-0472">Membrane</keyword>
<evidence type="ECO:0000256" key="1">
    <source>
        <dbReference type="ARBA" id="ARBA00004141"/>
    </source>
</evidence>
<dbReference type="OrthoDB" id="6111965at2759"/>
<name>A0A6J8E7R8_MYTCO</name>
<feature type="transmembrane region" description="Helical" evidence="2">
    <location>
        <begin position="141"/>
        <end position="160"/>
    </location>
</feature>
<organism evidence="4 5">
    <name type="scientific">Mytilus coruscus</name>
    <name type="common">Sea mussel</name>
    <dbReference type="NCBI Taxonomy" id="42192"/>
    <lineage>
        <taxon>Eukaryota</taxon>
        <taxon>Metazoa</taxon>
        <taxon>Spiralia</taxon>
        <taxon>Lophotrochozoa</taxon>
        <taxon>Mollusca</taxon>
        <taxon>Bivalvia</taxon>
        <taxon>Autobranchia</taxon>
        <taxon>Pteriomorphia</taxon>
        <taxon>Mytilida</taxon>
        <taxon>Mytiloidea</taxon>
        <taxon>Mytilidae</taxon>
        <taxon>Mytilinae</taxon>
        <taxon>Mytilus</taxon>
    </lineage>
</organism>
<dbReference type="Proteomes" id="UP000507470">
    <property type="component" value="Unassembled WGS sequence"/>
</dbReference>
<keyword evidence="5" id="KW-1185">Reference proteome</keyword>
<dbReference type="PANTHER" id="PTHR11360">
    <property type="entry name" value="MONOCARBOXYLATE TRANSPORTER"/>
    <property type="match status" value="1"/>
</dbReference>
<dbReference type="InterPro" id="IPR020846">
    <property type="entry name" value="MFS_dom"/>
</dbReference>
<dbReference type="InterPro" id="IPR036259">
    <property type="entry name" value="MFS_trans_sf"/>
</dbReference>
<dbReference type="SUPFAM" id="SSF103473">
    <property type="entry name" value="MFS general substrate transporter"/>
    <property type="match status" value="1"/>
</dbReference>
<evidence type="ECO:0000313" key="4">
    <source>
        <dbReference type="EMBL" id="CAC5416889.1"/>
    </source>
</evidence>
<feature type="transmembrane region" description="Helical" evidence="2">
    <location>
        <begin position="378"/>
        <end position="402"/>
    </location>
</feature>
<feature type="domain" description="Major facilitator superfamily (MFS) profile" evidence="3">
    <location>
        <begin position="14"/>
        <end position="404"/>
    </location>
</feature>
<dbReference type="InterPro" id="IPR011701">
    <property type="entry name" value="MFS"/>
</dbReference>
<evidence type="ECO:0000313" key="5">
    <source>
        <dbReference type="Proteomes" id="UP000507470"/>
    </source>
</evidence>
<dbReference type="InterPro" id="IPR050327">
    <property type="entry name" value="Proton-linked_MCT"/>
</dbReference>
<evidence type="ECO:0000256" key="2">
    <source>
        <dbReference type="SAM" id="Phobius"/>
    </source>
</evidence>
<reference evidence="4 5" key="1">
    <citation type="submission" date="2020-06" db="EMBL/GenBank/DDBJ databases">
        <authorList>
            <person name="Li R."/>
            <person name="Bekaert M."/>
        </authorList>
    </citation>
    <scope>NUCLEOTIDE SEQUENCE [LARGE SCALE GENOMIC DNA]</scope>
    <source>
        <strain evidence="5">wild</strain>
    </source>
</reference>
<accession>A0A6J8E7R8</accession>
<gene>
    <name evidence="4" type="ORF">MCOR_49462</name>
</gene>
<comment type="subcellular location">
    <subcellularLocation>
        <location evidence="1">Membrane</location>
        <topology evidence="1">Multi-pass membrane protein</topology>
    </subcellularLocation>
</comment>
<evidence type="ECO:0000259" key="3">
    <source>
        <dbReference type="PROSITE" id="PS50850"/>
    </source>
</evidence>
<feature type="transmembrane region" description="Helical" evidence="2">
    <location>
        <begin position="166"/>
        <end position="187"/>
    </location>
</feature>
<dbReference type="PROSITE" id="PS50850">
    <property type="entry name" value="MFS"/>
    <property type="match status" value="1"/>
</dbReference>
<feature type="transmembrane region" description="Helical" evidence="2">
    <location>
        <begin position="223"/>
        <end position="244"/>
    </location>
</feature>
<feature type="transmembrane region" description="Helical" evidence="2">
    <location>
        <begin position="104"/>
        <end position="129"/>
    </location>
</feature>
<feature type="transmembrane region" description="Helical" evidence="2">
    <location>
        <begin position="289"/>
        <end position="309"/>
    </location>
</feature>
<keyword evidence="2" id="KW-1133">Transmembrane helix</keyword>
<feature type="transmembrane region" description="Helical" evidence="2">
    <location>
        <begin position="12"/>
        <end position="39"/>
    </location>
</feature>
<feature type="transmembrane region" description="Helical" evidence="2">
    <location>
        <begin position="79"/>
        <end position="98"/>
    </location>
</feature>
<dbReference type="GO" id="GO:0016020">
    <property type="term" value="C:membrane"/>
    <property type="evidence" value="ECO:0007669"/>
    <property type="project" value="UniProtKB-SubCell"/>
</dbReference>
<feature type="transmembrane region" description="Helical" evidence="2">
    <location>
        <begin position="259"/>
        <end position="277"/>
    </location>
</feature>
<dbReference type="AlphaFoldDB" id="A0A6J8E7R8"/>
<protein>
    <recommendedName>
        <fullName evidence="3">Major facilitator superfamily (MFS) profile domain-containing protein</fullName>
    </recommendedName>
</protein>
<dbReference type="GO" id="GO:0008028">
    <property type="term" value="F:monocarboxylic acid transmembrane transporter activity"/>
    <property type="evidence" value="ECO:0007669"/>
    <property type="project" value="TreeGrafter"/>
</dbReference>
<sequence length="419" mass="45552">MTFTEPDQGWAWIILIASFTEHFIVGFSMYAIGLFHIAFLNKFNATVSLTSWIGAVFLSLQGLSGPLASFCIGRWGCRVTMIMGSLLLTLSVVITAFVQHIILAFLFFGVLAGLGVGLMYSTGYIVLAFNFEKQRNIATGIAVAGCGIGPFVLSPIYQMIHHEYGYNGFFLLFGGLSFNACVVGAVLRPSRLEVSSRIARTKKRTFDKKCCECDLTVVKNIPLLCVCISGVFLNVGIFLVYLHFPTYAMENSSTEIEVSWYLSIAGISSCVGRVLLGMATNSEDVSEDIVYFGTYSILGGATILLPLFIKFHYAKIFYSILLGAISGNCYVVINTIVLRLTGPNHVAQGTGYVMAYIGVGTLIGPPLAGFIIDNGGSYAESFVIAGLSLIFGAFIELCSVCFKTDTYKIPQTEDIDIYV</sequence>
<dbReference type="PANTHER" id="PTHR11360:SF284">
    <property type="entry name" value="EG:103B4.3 PROTEIN-RELATED"/>
    <property type="match status" value="1"/>
</dbReference>
<proteinExistence type="predicted"/>